<accession>X1LHX5</accession>
<gene>
    <name evidence="1" type="ORF">S06H3_23229</name>
</gene>
<evidence type="ECO:0000313" key="1">
    <source>
        <dbReference type="EMBL" id="GAI05436.1"/>
    </source>
</evidence>
<evidence type="ECO:0008006" key="2">
    <source>
        <dbReference type="Google" id="ProtNLM"/>
    </source>
</evidence>
<sequence length="45" mass="5263">MVSIENKEGMKQCTKCKQWKDKTEFNKKSNTRDGLDGHCRECKAK</sequence>
<organism evidence="1">
    <name type="scientific">marine sediment metagenome</name>
    <dbReference type="NCBI Taxonomy" id="412755"/>
    <lineage>
        <taxon>unclassified sequences</taxon>
        <taxon>metagenomes</taxon>
        <taxon>ecological metagenomes</taxon>
    </lineage>
</organism>
<name>X1LHX5_9ZZZZ</name>
<comment type="caution">
    <text evidence="1">The sequence shown here is derived from an EMBL/GenBank/DDBJ whole genome shotgun (WGS) entry which is preliminary data.</text>
</comment>
<feature type="non-terminal residue" evidence="1">
    <location>
        <position position="45"/>
    </location>
</feature>
<proteinExistence type="predicted"/>
<protein>
    <recommendedName>
        <fullName evidence="2">DUF5679 domain-containing protein</fullName>
    </recommendedName>
</protein>
<dbReference type="AlphaFoldDB" id="X1LHX5"/>
<reference evidence="1" key="1">
    <citation type="journal article" date="2014" name="Front. Microbiol.">
        <title>High frequency of phylogenetically diverse reductive dehalogenase-homologous genes in deep subseafloor sedimentary metagenomes.</title>
        <authorList>
            <person name="Kawai M."/>
            <person name="Futagami T."/>
            <person name="Toyoda A."/>
            <person name="Takaki Y."/>
            <person name="Nishi S."/>
            <person name="Hori S."/>
            <person name="Arai W."/>
            <person name="Tsubouchi T."/>
            <person name="Morono Y."/>
            <person name="Uchiyama I."/>
            <person name="Ito T."/>
            <person name="Fujiyama A."/>
            <person name="Inagaki F."/>
            <person name="Takami H."/>
        </authorList>
    </citation>
    <scope>NUCLEOTIDE SEQUENCE</scope>
    <source>
        <strain evidence="1">Expedition CK06-06</strain>
    </source>
</reference>
<dbReference type="EMBL" id="BARV01012586">
    <property type="protein sequence ID" value="GAI05436.1"/>
    <property type="molecule type" value="Genomic_DNA"/>
</dbReference>